<dbReference type="InterPro" id="IPR003594">
    <property type="entry name" value="HATPase_dom"/>
</dbReference>
<dbReference type="STRING" id="482461.SAMN05216244_1043"/>
<evidence type="ECO:0000256" key="1">
    <source>
        <dbReference type="ARBA" id="ARBA00000085"/>
    </source>
</evidence>
<dbReference type="Pfam" id="PF00512">
    <property type="entry name" value="HisKA"/>
    <property type="match status" value="1"/>
</dbReference>
<feature type="domain" description="Histidine kinase" evidence="15">
    <location>
        <begin position="250"/>
        <end position="485"/>
    </location>
</feature>
<keyword evidence="11 14" id="KW-1133">Transmembrane helix</keyword>
<evidence type="ECO:0000256" key="14">
    <source>
        <dbReference type="SAM" id="Phobius"/>
    </source>
</evidence>
<keyword evidence="4" id="KW-1003">Cell membrane</keyword>
<name>A0A1G9NK48_9BACI</name>
<keyword evidence="10" id="KW-0067">ATP-binding</keyword>
<evidence type="ECO:0000313" key="18">
    <source>
        <dbReference type="Proteomes" id="UP000182347"/>
    </source>
</evidence>
<dbReference type="InterPro" id="IPR036890">
    <property type="entry name" value="HATPase_C_sf"/>
</dbReference>
<dbReference type="CDD" id="cd06225">
    <property type="entry name" value="HAMP"/>
    <property type="match status" value="1"/>
</dbReference>
<dbReference type="EMBL" id="FNHF01000001">
    <property type="protein sequence ID" value="SDL86972.1"/>
    <property type="molecule type" value="Genomic_DNA"/>
</dbReference>
<dbReference type="GO" id="GO:0000155">
    <property type="term" value="F:phosphorelay sensor kinase activity"/>
    <property type="evidence" value="ECO:0007669"/>
    <property type="project" value="InterPro"/>
</dbReference>
<feature type="transmembrane region" description="Helical" evidence="14">
    <location>
        <begin position="160"/>
        <end position="181"/>
    </location>
</feature>
<dbReference type="Gene3D" id="1.10.287.130">
    <property type="match status" value="1"/>
</dbReference>
<dbReference type="PRINTS" id="PR00344">
    <property type="entry name" value="BCTRLSENSOR"/>
</dbReference>
<dbReference type="GO" id="GO:0005886">
    <property type="term" value="C:plasma membrane"/>
    <property type="evidence" value="ECO:0007669"/>
    <property type="project" value="UniProtKB-SubCell"/>
</dbReference>
<keyword evidence="12" id="KW-0902">Two-component regulatory system</keyword>
<dbReference type="Gene3D" id="3.30.565.10">
    <property type="entry name" value="Histidine kinase-like ATPase, C-terminal domain"/>
    <property type="match status" value="1"/>
</dbReference>
<dbReference type="PROSITE" id="PS50885">
    <property type="entry name" value="HAMP"/>
    <property type="match status" value="1"/>
</dbReference>
<dbReference type="InterPro" id="IPR036097">
    <property type="entry name" value="HisK_dim/P_sf"/>
</dbReference>
<evidence type="ECO:0000313" key="17">
    <source>
        <dbReference type="EMBL" id="SDL86972.1"/>
    </source>
</evidence>
<keyword evidence="13 14" id="KW-0472">Membrane</keyword>
<dbReference type="InterPro" id="IPR005467">
    <property type="entry name" value="His_kinase_dom"/>
</dbReference>
<dbReference type="Proteomes" id="UP000182347">
    <property type="component" value="Unassembled WGS sequence"/>
</dbReference>
<evidence type="ECO:0000256" key="10">
    <source>
        <dbReference type="ARBA" id="ARBA00022840"/>
    </source>
</evidence>
<dbReference type="SMART" id="SM00388">
    <property type="entry name" value="HisKA"/>
    <property type="match status" value="1"/>
</dbReference>
<dbReference type="Pfam" id="PF00672">
    <property type="entry name" value="HAMP"/>
    <property type="match status" value="1"/>
</dbReference>
<feature type="transmembrane region" description="Helical" evidence="14">
    <location>
        <begin position="6"/>
        <end position="29"/>
    </location>
</feature>
<keyword evidence="8" id="KW-0547">Nucleotide-binding</keyword>
<organism evidence="17 18">
    <name type="scientific">Sediminibacillus halophilus</name>
    <dbReference type="NCBI Taxonomy" id="482461"/>
    <lineage>
        <taxon>Bacteria</taxon>
        <taxon>Bacillati</taxon>
        <taxon>Bacillota</taxon>
        <taxon>Bacilli</taxon>
        <taxon>Bacillales</taxon>
        <taxon>Bacillaceae</taxon>
        <taxon>Sediminibacillus</taxon>
    </lineage>
</organism>
<dbReference type="SUPFAM" id="SSF47384">
    <property type="entry name" value="Homodimeric domain of signal transducing histidine kinase"/>
    <property type="match status" value="1"/>
</dbReference>
<dbReference type="PANTHER" id="PTHR45528">
    <property type="entry name" value="SENSOR HISTIDINE KINASE CPXA"/>
    <property type="match status" value="1"/>
</dbReference>
<dbReference type="CDD" id="cd00082">
    <property type="entry name" value="HisKA"/>
    <property type="match status" value="1"/>
</dbReference>
<evidence type="ECO:0000256" key="2">
    <source>
        <dbReference type="ARBA" id="ARBA00004651"/>
    </source>
</evidence>
<keyword evidence="6" id="KW-0808">Transferase</keyword>
<dbReference type="CDD" id="cd00075">
    <property type="entry name" value="HATPase"/>
    <property type="match status" value="1"/>
</dbReference>
<gene>
    <name evidence="17" type="ORF">SAMN05216244_1043</name>
</gene>
<proteinExistence type="predicted"/>
<dbReference type="SUPFAM" id="SSF158472">
    <property type="entry name" value="HAMP domain-like"/>
    <property type="match status" value="1"/>
</dbReference>
<dbReference type="GO" id="GO:0005524">
    <property type="term" value="F:ATP binding"/>
    <property type="evidence" value="ECO:0007669"/>
    <property type="project" value="UniProtKB-KW"/>
</dbReference>
<accession>A0A1G9NK48</accession>
<dbReference type="RefSeq" id="WP_074597759.1">
    <property type="nucleotide sequence ID" value="NZ_FNHF01000001.1"/>
</dbReference>
<dbReference type="AlphaFoldDB" id="A0A1G9NK48"/>
<evidence type="ECO:0000259" key="16">
    <source>
        <dbReference type="PROSITE" id="PS50885"/>
    </source>
</evidence>
<comment type="catalytic activity">
    <reaction evidence="1">
        <text>ATP + protein L-histidine = ADP + protein N-phospho-L-histidine.</text>
        <dbReference type="EC" id="2.7.13.3"/>
    </reaction>
</comment>
<dbReference type="SUPFAM" id="SSF55874">
    <property type="entry name" value="ATPase domain of HSP90 chaperone/DNA topoisomerase II/histidine kinase"/>
    <property type="match status" value="1"/>
</dbReference>
<dbReference type="InterPro" id="IPR004358">
    <property type="entry name" value="Sig_transdc_His_kin-like_C"/>
</dbReference>
<evidence type="ECO:0000256" key="8">
    <source>
        <dbReference type="ARBA" id="ARBA00022741"/>
    </source>
</evidence>
<evidence type="ECO:0000256" key="11">
    <source>
        <dbReference type="ARBA" id="ARBA00022989"/>
    </source>
</evidence>
<dbReference type="PANTHER" id="PTHR45528:SF1">
    <property type="entry name" value="SENSOR HISTIDINE KINASE CPXA"/>
    <property type="match status" value="1"/>
</dbReference>
<dbReference type="Pfam" id="PF02518">
    <property type="entry name" value="HATPase_c"/>
    <property type="match status" value="1"/>
</dbReference>
<dbReference type="InterPro" id="IPR050398">
    <property type="entry name" value="HssS/ArlS-like"/>
</dbReference>
<evidence type="ECO:0000256" key="6">
    <source>
        <dbReference type="ARBA" id="ARBA00022679"/>
    </source>
</evidence>
<dbReference type="SMART" id="SM00387">
    <property type="entry name" value="HATPase_c"/>
    <property type="match status" value="1"/>
</dbReference>
<evidence type="ECO:0000256" key="9">
    <source>
        <dbReference type="ARBA" id="ARBA00022777"/>
    </source>
</evidence>
<dbReference type="PROSITE" id="PS50109">
    <property type="entry name" value="HIS_KIN"/>
    <property type="match status" value="1"/>
</dbReference>
<feature type="domain" description="HAMP" evidence="16">
    <location>
        <begin position="183"/>
        <end position="235"/>
    </location>
</feature>
<evidence type="ECO:0000259" key="15">
    <source>
        <dbReference type="PROSITE" id="PS50109"/>
    </source>
</evidence>
<evidence type="ECO:0000256" key="3">
    <source>
        <dbReference type="ARBA" id="ARBA00012438"/>
    </source>
</evidence>
<evidence type="ECO:0000256" key="13">
    <source>
        <dbReference type="ARBA" id="ARBA00023136"/>
    </source>
</evidence>
<keyword evidence="18" id="KW-1185">Reference proteome</keyword>
<comment type="subcellular location">
    <subcellularLocation>
        <location evidence="2">Cell membrane</location>
        <topology evidence="2">Multi-pass membrane protein</topology>
    </subcellularLocation>
</comment>
<dbReference type="EC" id="2.7.13.3" evidence="3"/>
<evidence type="ECO:0000256" key="5">
    <source>
        <dbReference type="ARBA" id="ARBA00022553"/>
    </source>
</evidence>
<sequence length="490" mass="56477">MRIKTWLALSYLIVLLLPFAAVYGLYISISHFDRRQDLREFVAARQQMEELETILQEEKLYHIQPRENYQEIEKAATGSIRITLYRPDGITLYSSWDDSYAGRLLQVDTSRLYSGLNHLSKHARTYSLKQTVFHDRELTGIYEITLPRDVWIDGVNNRTIMVGGILGLFVVLVYGTVIWLLHRKLTRPLGQLRENMMAFANGEPLNDQWNHSRDEIGELIAHFYQMKKQIERTRQELVQQQQEKQFIVAALSHDLKTPLTVIQAYSESLWGGRLLSEEERLEYAEILFNKIAYMKQLLQDLSLYTSLQSEEKEAEQVLVDGEEFFDMLLNGYEEPCTQNKIKLHTEVCAANTYCLNPGQMMRVVDNVMSNSIRHTPPGKNLWLAVVSSDCPLPEWVFHPFHRELESFWKGGTLLLIQNHGKAIPKELQERIFLPFVQGEDARANGSSGLGLSIAKKIIEQHGGKIGLWSEDGYGTLIACWLREGEQKDEA</sequence>
<evidence type="ECO:0000256" key="12">
    <source>
        <dbReference type="ARBA" id="ARBA00023012"/>
    </source>
</evidence>
<keyword evidence="7 14" id="KW-0812">Transmembrane</keyword>
<keyword evidence="5" id="KW-0597">Phosphoprotein</keyword>
<keyword evidence="9 17" id="KW-0418">Kinase</keyword>
<dbReference type="SMART" id="SM00304">
    <property type="entry name" value="HAMP"/>
    <property type="match status" value="1"/>
</dbReference>
<dbReference type="InterPro" id="IPR003660">
    <property type="entry name" value="HAMP_dom"/>
</dbReference>
<protein>
    <recommendedName>
        <fullName evidence="3">histidine kinase</fullName>
        <ecNumber evidence="3">2.7.13.3</ecNumber>
    </recommendedName>
</protein>
<evidence type="ECO:0000256" key="4">
    <source>
        <dbReference type="ARBA" id="ARBA00022475"/>
    </source>
</evidence>
<dbReference type="OrthoDB" id="335833at2"/>
<evidence type="ECO:0000256" key="7">
    <source>
        <dbReference type="ARBA" id="ARBA00022692"/>
    </source>
</evidence>
<dbReference type="Gene3D" id="6.10.340.10">
    <property type="match status" value="1"/>
</dbReference>
<dbReference type="InterPro" id="IPR003661">
    <property type="entry name" value="HisK_dim/P_dom"/>
</dbReference>
<reference evidence="18" key="1">
    <citation type="submission" date="2016-10" db="EMBL/GenBank/DDBJ databases">
        <authorList>
            <person name="Varghese N."/>
            <person name="Submissions S."/>
        </authorList>
    </citation>
    <scope>NUCLEOTIDE SEQUENCE [LARGE SCALE GENOMIC DNA]</scope>
    <source>
        <strain evidence="18">CGMCC 1.6199</strain>
    </source>
</reference>